<feature type="compositionally biased region" description="Low complexity" evidence="1">
    <location>
        <begin position="234"/>
        <end position="268"/>
    </location>
</feature>
<organism evidence="3 4">
    <name type="scientific">Pelomonas baiyunensis</name>
    <dbReference type="NCBI Taxonomy" id="3299026"/>
    <lineage>
        <taxon>Bacteria</taxon>
        <taxon>Pseudomonadati</taxon>
        <taxon>Pseudomonadota</taxon>
        <taxon>Betaproteobacteria</taxon>
        <taxon>Burkholderiales</taxon>
        <taxon>Sphaerotilaceae</taxon>
        <taxon>Roseateles</taxon>
    </lineage>
</organism>
<dbReference type="InterPro" id="IPR038610">
    <property type="entry name" value="FliK-like_C_sf"/>
</dbReference>
<name>A0ABW7GUU7_9BURK</name>
<evidence type="ECO:0000256" key="1">
    <source>
        <dbReference type="SAM" id="MobiDB-lite"/>
    </source>
</evidence>
<evidence type="ECO:0000313" key="3">
    <source>
        <dbReference type="EMBL" id="MFG6465564.1"/>
    </source>
</evidence>
<dbReference type="Pfam" id="PF02120">
    <property type="entry name" value="Flg_hook"/>
    <property type="match status" value="1"/>
</dbReference>
<protein>
    <submittedName>
        <fullName evidence="3">Flagellar hook-length control protein FliK</fullName>
    </submittedName>
</protein>
<feature type="region of interest" description="Disordered" evidence="1">
    <location>
        <begin position="432"/>
        <end position="490"/>
    </location>
</feature>
<sequence>MISTAQATAAKPATPPAALPASGTSNAASALAGLSGANFARLLSEQAVPTSTPTCTPTSAPTAEPTAARSAEPSSPHSTAAKAAAPAPQDAAPAPARKVSAAPASKAPASTTRPADGRPSTRELQPPGEAAADPGTADALNAATASEAGDGRDALEAPADDASAGLAEFTQLIGLTPAAAPALPTPANTTAATQLADGAGGDATATAAAGTARHGRALAHADAGATDADSTAANASVDADADTGSATARAAGRTTPPGDGTSSATAARPAPPPAAASSAAAARQDATASAERSASLAPAQRDAASAGPTALPTASANPQAFAAVMQPLLGGAADTRFTPEATARVHASLHSTAFAPELGTRVSLMAVDGVQHAELQLNPAEMGPVTVQIVLDGSQAQVSFQAVQAETRAALEQSLPDLAAALQGQGLTLSGGGVFQQAQQDPGASDNRNSGAEGGRTGSASARGAPGGAADTAPAASAPRRSVGLLDTFA</sequence>
<dbReference type="InterPro" id="IPR052563">
    <property type="entry name" value="FliK"/>
</dbReference>
<feature type="compositionally biased region" description="Polar residues" evidence="1">
    <location>
        <begin position="436"/>
        <end position="449"/>
    </location>
</feature>
<feature type="compositionally biased region" description="Low complexity" evidence="1">
    <location>
        <begin position="1"/>
        <end position="12"/>
    </location>
</feature>
<feature type="domain" description="Flagellar hook-length control protein-like C-terminal" evidence="2">
    <location>
        <begin position="361"/>
        <end position="441"/>
    </location>
</feature>
<dbReference type="PANTHER" id="PTHR37533:SF2">
    <property type="entry name" value="FLAGELLAR HOOK-LENGTH CONTROL PROTEIN"/>
    <property type="match status" value="1"/>
</dbReference>
<feature type="region of interest" description="Disordered" evidence="1">
    <location>
        <begin position="1"/>
        <end position="25"/>
    </location>
</feature>
<feature type="compositionally biased region" description="Low complexity" evidence="1">
    <location>
        <begin position="458"/>
        <end position="481"/>
    </location>
</feature>
<keyword evidence="3" id="KW-0969">Cilium</keyword>
<accession>A0ABW7GUU7</accession>
<feature type="compositionally biased region" description="Low complexity" evidence="1">
    <location>
        <begin position="275"/>
        <end position="290"/>
    </location>
</feature>
<proteinExistence type="predicted"/>
<comment type="caution">
    <text evidence="3">The sequence shown here is derived from an EMBL/GenBank/DDBJ whole genome shotgun (WGS) entry which is preliminary data.</text>
</comment>
<feature type="compositionally biased region" description="Low complexity" evidence="1">
    <location>
        <begin position="49"/>
        <end position="114"/>
    </location>
</feature>
<dbReference type="EMBL" id="JBIGIB010000001">
    <property type="protein sequence ID" value="MFG6465564.1"/>
    <property type="molecule type" value="Genomic_DNA"/>
</dbReference>
<dbReference type="RefSeq" id="WP_394381239.1">
    <property type="nucleotide sequence ID" value="NZ_JBIGIB010000001.1"/>
</dbReference>
<dbReference type="InterPro" id="IPR021136">
    <property type="entry name" value="Flagellar_hook_control-like_C"/>
</dbReference>
<dbReference type="PANTHER" id="PTHR37533">
    <property type="entry name" value="FLAGELLAR HOOK-LENGTH CONTROL PROTEIN"/>
    <property type="match status" value="1"/>
</dbReference>
<keyword evidence="3" id="KW-0966">Cell projection</keyword>
<dbReference type="Gene3D" id="3.30.750.140">
    <property type="match status" value="1"/>
</dbReference>
<evidence type="ECO:0000313" key="4">
    <source>
        <dbReference type="Proteomes" id="UP001606303"/>
    </source>
</evidence>
<reference evidence="3 4" key="1">
    <citation type="submission" date="2024-08" db="EMBL/GenBank/DDBJ databases">
        <authorList>
            <person name="Lu H."/>
        </authorList>
    </citation>
    <scope>NUCLEOTIDE SEQUENCE [LARGE SCALE GENOMIC DNA]</scope>
    <source>
        <strain evidence="3 4">BYS87W</strain>
    </source>
</reference>
<dbReference type="Proteomes" id="UP001606303">
    <property type="component" value="Unassembled WGS sequence"/>
</dbReference>
<gene>
    <name evidence="3" type="ORF">ACG01O_02970</name>
</gene>
<feature type="region of interest" description="Disordered" evidence="1">
    <location>
        <begin position="48"/>
        <end position="135"/>
    </location>
</feature>
<keyword evidence="4" id="KW-1185">Reference proteome</keyword>
<evidence type="ECO:0000259" key="2">
    <source>
        <dbReference type="Pfam" id="PF02120"/>
    </source>
</evidence>
<keyword evidence="3" id="KW-0282">Flagellum</keyword>
<feature type="region of interest" description="Disordered" evidence="1">
    <location>
        <begin position="234"/>
        <end position="314"/>
    </location>
</feature>
<dbReference type="CDD" id="cd17470">
    <property type="entry name" value="T3SS_Flik_C"/>
    <property type="match status" value="1"/>
</dbReference>